<accession>A0A5R9FZ11</accession>
<dbReference type="Proteomes" id="UP000305906">
    <property type="component" value="Unassembled WGS sequence"/>
</dbReference>
<keyword evidence="4" id="KW-1185">Reference proteome</keyword>
<dbReference type="PROSITE" id="PS51257">
    <property type="entry name" value="PROKAR_LIPOPROTEIN"/>
    <property type="match status" value="1"/>
</dbReference>
<comment type="caution">
    <text evidence="3">The sequence shown here is derived from an EMBL/GenBank/DDBJ whole genome shotgun (WGS) entry which is preliminary data.</text>
</comment>
<feature type="domain" description="DUF8094" evidence="2">
    <location>
        <begin position="49"/>
        <end position="333"/>
    </location>
</feature>
<keyword evidence="1" id="KW-0732">Signal</keyword>
<dbReference type="EMBL" id="VBZC01000012">
    <property type="protein sequence ID" value="TLS45754.1"/>
    <property type="molecule type" value="Genomic_DNA"/>
</dbReference>
<proteinExistence type="predicted"/>
<dbReference type="RefSeq" id="WP_138045345.1">
    <property type="nucleotide sequence ID" value="NZ_VBZC01000012.1"/>
</dbReference>
<gene>
    <name evidence="3" type="ORF">FE633_13405</name>
</gene>
<feature type="chain" id="PRO_5024358397" description="DUF8094 domain-containing protein" evidence="1">
    <location>
        <begin position="34"/>
        <end position="335"/>
    </location>
</feature>
<dbReference type="InterPro" id="IPR058407">
    <property type="entry name" value="DUF8094"/>
</dbReference>
<evidence type="ECO:0000259" key="2">
    <source>
        <dbReference type="Pfam" id="PF26366"/>
    </source>
</evidence>
<evidence type="ECO:0000313" key="4">
    <source>
        <dbReference type="Proteomes" id="UP000305906"/>
    </source>
</evidence>
<reference evidence="3 4" key="1">
    <citation type="submission" date="2019-05" db="EMBL/GenBank/DDBJ databases">
        <title>Streptomyces sp. NEAU-C151, a novel actinomycete isolated from soil.</title>
        <authorList>
            <person name="Han L."/>
            <person name="Jiang H."/>
        </authorList>
    </citation>
    <scope>NUCLEOTIDE SEQUENCE [LARGE SCALE GENOMIC DNA]</scope>
    <source>
        <strain evidence="3 4">NEAU-C151</strain>
    </source>
</reference>
<evidence type="ECO:0000313" key="3">
    <source>
        <dbReference type="EMBL" id="TLS45754.1"/>
    </source>
</evidence>
<dbReference type="Pfam" id="PF26366">
    <property type="entry name" value="DUF8094"/>
    <property type="match status" value="1"/>
</dbReference>
<sequence length="335" mass="36611">MTSPHRTAHTPRMSLVSISVIAAAALSGCSAGADESSGTDGAAASPTPKGVVTADVARATVDTYEKVNNKANKVRDGKLLGTVEGGQVHEQSLADYKQFKTWSKDEQKNYEKPFTYKSREYYIPDADQNWFAVKAKSNGTKSEALMIFDKVDGRFKMVATVWAEDPIPEIAVDRNGLATAVDPAKRVGTIAPNQISAAYEDLYKTGGTKDGAKLASTKTTKEAVKVYQERDNGKEARWSTKKFFTAKPAHPQLYALRLADGGVLTVFPTAHTQERLLKPAYMSSFEINPNEQEAVYNPAGRSLITDEFQGQGLAKLSPKGEYQVIAMEWKMVDSR</sequence>
<organism evidence="3 4">
    <name type="scientific">Streptomyces montanus</name>
    <dbReference type="NCBI Taxonomy" id="2580423"/>
    <lineage>
        <taxon>Bacteria</taxon>
        <taxon>Bacillati</taxon>
        <taxon>Actinomycetota</taxon>
        <taxon>Actinomycetes</taxon>
        <taxon>Kitasatosporales</taxon>
        <taxon>Streptomycetaceae</taxon>
        <taxon>Streptomyces</taxon>
    </lineage>
</organism>
<dbReference type="AlphaFoldDB" id="A0A5R9FZ11"/>
<protein>
    <recommendedName>
        <fullName evidence="2">DUF8094 domain-containing protein</fullName>
    </recommendedName>
</protein>
<evidence type="ECO:0000256" key="1">
    <source>
        <dbReference type="SAM" id="SignalP"/>
    </source>
</evidence>
<name>A0A5R9FZ11_9ACTN</name>
<feature type="signal peptide" evidence="1">
    <location>
        <begin position="1"/>
        <end position="33"/>
    </location>
</feature>